<sequence>MKKTYDKLKNRMTVIEVETGDIYTQFDELEVWGLIKDVAITDNGFVIVADHYDIRFYDNTGKLIIKIYKWGEKVSLSIL</sequence>
<organism evidence="1 2">
    <name type="scientific">Bacillus shihchuchen</name>
    <dbReference type="NCBI Taxonomy" id="3036942"/>
    <lineage>
        <taxon>Bacteria</taxon>
        <taxon>Bacillati</taxon>
        <taxon>Bacillota</taxon>
        <taxon>Bacilli</taxon>
        <taxon>Bacillales</taxon>
        <taxon>Bacillaceae</taxon>
        <taxon>Bacillus</taxon>
        <taxon>Bacillus cereus group</taxon>
    </lineage>
</organism>
<geneLocation type="plasmid" evidence="1">
    <name>pBS01</name>
</geneLocation>
<keyword evidence="1" id="KW-0614">Plasmid</keyword>
<protein>
    <submittedName>
        <fullName evidence="1">Uncharacterized protein</fullName>
    </submittedName>
</protein>
<proteinExistence type="predicted"/>
<accession>A0ABT7L019</accession>
<name>A0ABT7L019_9BACI</name>
<gene>
    <name evidence="1" type="ORF">P6F46_27770</name>
</gene>
<dbReference type="Proteomes" id="UP001229716">
    <property type="component" value="Unassembled WGS sequence"/>
</dbReference>
<evidence type="ECO:0000313" key="1">
    <source>
        <dbReference type="EMBL" id="MDL2419372.1"/>
    </source>
</evidence>
<evidence type="ECO:0000313" key="2">
    <source>
        <dbReference type="Proteomes" id="UP001229716"/>
    </source>
</evidence>
<reference evidence="1 2" key="1">
    <citation type="journal article" date="2023" name="Int. J. Mol. Sci.">
        <title>Pathogenicity and Genomic Characterization of a Novel Genospecies, Bacillus shihchuchen, of the Bacillus cereus Group Isolated from Chinese Softshell Turtle (Pelodiscus sinensis).</title>
        <authorList>
            <person name="Cheng L.W."/>
            <person name="Byadgi O.V."/>
            <person name="Tsai C.E."/>
            <person name="Wang P.C."/>
            <person name="Chen S.C."/>
        </authorList>
    </citation>
    <scope>NUCLEOTIDE SEQUENCE [LARGE SCALE GENOMIC DNA]</scope>
    <source>
        <strain evidence="1 2">QF108-045</strain>
    </source>
</reference>
<keyword evidence="2" id="KW-1185">Reference proteome</keyword>
<dbReference type="EMBL" id="JASWHZ010000002">
    <property type="protein sequence ID" value="MDL2419372.1"/>
    <property type="molecule type" value="Genomic_DNA"/>
</dbReference>
<comment type="caution">
    <text evidence="1">The sequence shown here is derived from an EMBL/GenBank/DDBJ whole genome shotgun (WGS) entry which is preliminary data.</text>
</comment>